<sequence length="455" mass="51891">MSATDPSFPWEETSPGHFRQPLDSWGRLWSTWHYNDIKFGREMCLIASYIKFSTVMGSAELKVRLKDAWTALRYYNPGIACTVGEFYREYKVPNDEDIKNWVSATFHTHLGKSAEEVALVQSTDFQPTLHFIPAKDDGNSGELVILNHHFFNDARGQYYFWDALFKLVAKPEHVTFGDESRYLPPARDDLFGLPSSPSIPAYLKAAANVGGSFVVDNVLTPFFKEKKANHLRTKRLVLSEDVTSRLVSACRLKGISITGAFKAAHILAHRGLQKRIEGHAPDQCMCLEMLDLRSAFRREFDPRSNFGLDYHVSLMAKFELGNGRAFLDIAKDMTNWLHNTRDEYTKDPEGIDAFGHVVRQALTGPDASPTPPLFSSIGILENFMQRSYGSDEITIEDVWLAIPVTDTTYNVTWVWTWREQLNLFMSFDEAYYDHQVMEKTLQTIADTVLKELNVN</sequence>
<evidence type="ECO:0000313" key="2">
    <source>
        <dbReference type="Proteomes" id="UP001251528"/>
    </source>
</evidence>
<gene>
    <name evidence="1" type="ORF">QQS21_004396</name>
</gene>
<dbReference type="PANTHER" id="PTHR42034:SF1">
    <property type="entry name" value="CONDENSATION DOMAIN-CONTAINING PROTEIN"/>
    <property type="match status" value="1"/>
</dbReference>
<dbReference type="PANTHER" id="PTHR42034">
    <property type="entry name" value="CHROMOSOME 7, WHOLE GENOME SHOTGUN SEQUENCE-RELATED"/>
    <property type="match status" value="1"/>
</dbReference>
<keyword evidence="2" id="KW-1185">Reference proteome</keyword>
<dbReference type="Proteomes" id="UP001251528">
    <property type="component" value="Unassembled WGS sequence"/>
</dbReference>
<name>A0AAJ0FVI8_9HYPO</name>
<reference evidence="1" key="1">
    <citation type="submission" date="2023-06" db="EMBL/GenBank/DDBJ databases">
        <title>Conoideocrella luteorostrata (Hypocreales: Clavicipitaceae), a potential biocontrol fungus for elongate hemlock scale in United States Christmas tree production areas.</title>
        <authorList>
            <person name="Barrett H."/>
            <person name="Lovett B."/>
            <person name="Macias A.M."/>
            <person name="Stajich J.E."/>
            <person name="Kasson M.T."/>
        </authorList>
    </citation>
    <scope>NUCLEOTIDE SEQUENCE</scope>
    <source>
        <strain evidence="1">ARSEF 14590</strain>
    </source>
</reference>
<proteinExistence type="predicted"/>
<dbReference type="InterPro" id="IPR023213">
    <property type="entry name" value="CAT-like_dom_sf"/>
</dbReference>
<protein>
    <submittedName>
        <fullName evidence="1">Uncharacterized protein</fullName>
    </submittedName>
</protein>
<evidence type="ECO:0000313" key="1">
    <source>
        <dbReference type="EMBL" id="KAK2603445.1"/>
    </source>
</evidence>
<dbReference type="Gene3D" id="3.30.559.10">
    <property type="entry name" value="Chloramphenicol acetyltransferase-like domain"/>
    <property type="match status" value="1"/>
</dbReference>
<dbReference type="EMBL" id="JASWJB010000064">
    <property type="protein sequence ID" value="KAK2603445.1"/>
    <property type="molecule type" value="Genomic_DNA"/>
</dbReference>
<accession>A0AAJ0FVI8</accession>
<comment type="caution">
    <text evidence="1">The sequence shown here is derived from an EMBL/GenBank/DDBJ whole genome shotgun (WGS) entry which is preliminary data.</text>
</comment>
<organism evidence="1 2">
    <name type="scientific">Conoideocrella luteorostrata</name>
    <dbReference type="NCBI Taxonomy" id="1105319"/>
    <lineage>
        <taxon>Eukaryota</taxon>
        <taxon>Fungi</taxon>
        <taxon>Dikarya</taxon>
        <taxon>Ascomycota</taxon>
        <taxon>Pezizomycotina</taxon>
        <taxon>Sordariomycetes</taxon>
        <taxon>Hypocreomycetidae</taxon>
        <taxon>Hypocreales</taxon>
        <taxon>Clavicipitaceae</taxon>
        <taxon>Conoideocrella</taxon>
    </lineage>
</organism>
<dbReference type="Gene3D" id="3.30.559.30">
    <property type="entry name" value="Nonribosomal peptide synthetase, condensation domain"/>
    <property type="match status" value="1"/>
</dbReference>
<dbReference type="AlphaFoldDB" id="A0AAJ0FVI8"/>